<evidence type="ECO:0000313" key="2">
    <source>
        <dbReference type="Proteomes" id="UP000308600"/>
    </source>
</evidence>
<dbReference type="Proteomes" id="UP000308600">
    <property type="component" value="Unassembled WGS sequence"/>
</dbReference>
<protein>
    <submittedName>
        <fullName evidence="1">Uncharacterized protein</fullName>
    </submittedName>
</protein>
<sequence length="306" mass="34646">MASSTPGFEAQDALFDRPHEHVPDHLARATFRMDFPPSYVLVGLYRFCTDKLLYIPAWDKCRHAARRGAIVGAVWFALTFNIQRKFIEFFLSNSSSVTGLSHDTMFGYRVPFNVHTYAALVFLGRQVTFLLKFFLSRNINIARERAFAQTVTSRGKGPEFWQPYVEEWDAPPTPEKKEGAAKFVGSRMGRMALRWAVTTALLPFDLYPFVGMVVSAAFKALGTAEYLHKPYFAAKKMTPSQIAVFVAERKWDYRTFGFTAALLEGIPIVGIGFSISNRVGAAMWAFDLEKHQHYVAEQKRKGGKSQ</sequence>
<organism evidence="1 2">
    <name type="scientific">Pluteus cervinus</name>
    <dbReference type="NCBI Taxonomy" id="181527"/>
    <lineage>
        <taxon>Eukaryota</taxon>
        <taxon>Fungi</taxon>
        <taxon>Dikarya</taxon>
        <taxon>Basidiomycota</taxon>
        <taxon>Agaricomycotina</taxon>
        <taxon>Agaricomycetes</taxon>
        <taxon>Agaricomycetidae</taxon>
        <taxon>Agaricales</taxon>
        <taxon>Pluteineae</taxon>
        <taxon>Pluteaceae</taxon>
        <taxon>Pluteus</taxon>
    </lineage>
</organism>
<gene>
    <name evidence="1" type="ORF">BDN72DRAFT_799982</name>
</gene>
<proteinExistence type="predicted"/>
<dbReference type="EMBL" id="ML208405">
    <property type="protein sequence ID" value="TFK66423.1"/>
    <property type="molecule type" value="Genomic_DNA"/>
</dbReference>
<reference evidence="1 2" key="1">
    <citation type="journal article" date="2019" name="Nat. Ecol. Evol.">
        <title>Megaphylogeny resolves global patterns of mushroom evolution.</title>
        <authorList>
            <person name="Varga T."/>
            <person name="Krizsan K."/>
            <person name="Foldi C."/>
            <person name="Dima B."/>
            <person name="Sanchez-Garcia M."/>
            <person name="Sanchez-Ramirez S."/>
            <person name="Szollosi G.J."/>
            <person name="Szarkandi J.G."/>
            <person name="Papp V."/>
            <person name="Albert L."/>
            <person name="Andreopoulos W."/>
            <person name="Angelini C."/>
            <person name="Antonin V."/>
            <person name="Barry K.W."/>
            <person name="Bougher N.L."/>
            <person name="Buchanan P."/>
            <person name="Buyck B."/>
            <person name="Bense V."/>
            <person name="Catcheside P."/>
            <person name="Chovatia M."/>
            <person name="Cooper J."/>
            <person name="Damon W."/>
            <person name="Desjardin D."/>
            <person name="Finy P."/>
            <person name="Geml J."/>
            <person name="Haridas S."/>
            <person name="Hughes K."/>
            <person name="Justo A."/>
            <person name="Karasinski D."/>
            <person name="Kautmanova I."/>
            <person name="Kiss B."/>
            <person name="Kocsube S."/>
            <person name="Kotiranta H."/>
            <person name="LaButti K.M."/>
            <person name="Lechner B.E."/>
            <person name="Liimatainen K."/>
            <person name="Lipzen A."/>
            <person name="Lukacs Z."/>
            <person name="Mihaltcheva S."/>
            <person name="Morgado L.N."/>
            <person name="Niskanen T."/>
            <person name="Noordeloos M.E."/>
            <person name="Ohm R.A."/>
            <person name="Ortiz-Santana B."/>
            <person name="Ovrebo C."/>
            <person name="Racz N."/>
            <person name="Riley R."/>
            <person name="Savchenko A."/>
            <person name="Shiryaev A."/>
            <person name="Soop K."/>
            <person name="Spirin V."/>
            <person name="Szebenyi C."/>
            <person name="Tomsovsky M."/>
            <person name="Tulloss R.E."/>
            <person name="Uehling J."/>
            <person name="Grigoriev I.V."/>
            <person name="Vagvolgyi C."/>
            <person name="Papp T."/>
            <person name="Martin F.M."/>
            <person name="Miettinen O."/>
            <person name="Hibbett D.S."/>
            <person name="Nagy L.G."/>
        </authorList>
    </citation>
    <scope>NUCLEOTIDE SEQUENCE [LARGE SCALE GENOMIC DNA]</scope>
    <source>
        <strain evidence="1 2">NL-1719</strain>
    </source>
</reference>
<keyword evidence="2" id="KW-1185">Reference proteome</keyword>
<name>A0ACD3AKI2_9AGAR</name>
<accession>A0ACD3AKI2</accession>
<evidence type="ECO:0000313" key="1">
    <source>
        <dbReference type="EMBL" id="TFK66423.1"/>
    </source>
</evidence>